<protein>
    <submittedName>
        <fullName evidence="1">Uncharacterized protein</fullName>
    </submittedName>
</protein>
<sequence length="152" mass="16754">NADRFGRRVSGSNEEKATLPPPFITYYNQQCSGEILGSSRGETVASASEKCARLNCQAANARATGDGKYDIVFLRTVHVRANKKGIYCVSSVKIPLKAANSRVFRNPKSTTDNPAFSTFKVAKNIDQMEDEHLNEAIDKFNSVMRDEAQTTT</sequence>
<evidence type="ECO:0000313" key="2">
    <source>
        <dbReference type="Proteomes" id="UP001328107"/>
    </source>
</evidence>
<accession>A0AAN5I3R7</accession>
<name>A0AAN5I3R7_9BILA</name>
<keyword evidence="2" id="KW-1185">Reference proteome</keyword>
<dbReference type="AlphaFoldDB" id="A0AAN5I3R7"/>
<dbReference type="EMBL" id="BTRK01000005">
    <property type="protein sequence ID" value="GMR50982.1"/>
    <property type="molecule type" value="Genomic_DNA"/>
</dbReference>
<comment type="caution">
    <text evidence="1">The sequence shown here is derived from an EMBL/GenBank/DDBJ whole genome shotgun (WGS) entry which is preliminary data.</text>
</comment>
<feature type="non-terminal residue" evidence="1">
    <location>
        <position position="152"/>
    </location>
</feature>
<dbReference type="Proteomes" id="UP001328107">
    <property type="component" value="Unassembled WGS sequence"/>
</dbReference>
<proteinExistence type="predicted"/>
<feature type="non-terminal residue" evidence="1">
    <location>
        <position position="1"/>
    </location>
</feature>
<evidence type="ECO:0000313" key="1">
    <source>
        <dbReference type="EMBL" id="GMR50982.1"/>
    </source>
</evidence>
<reference evidence="2" key="1">
    <citation type="submission" date="2022-10" db="EMBL/GenBank/DDBJ databases">
        <title>Genome assembly of Pristionchus species.</title>
        <authorList>
            <person name="Yoshida K."/>
            <person name="Sommer R.J."/>
        </authorList>
    </citation>
    <scope>NUCLEOTIDE SEQUENCE [LARGE SCALE GENOMIC DNA]</scope>
    <source>
        <strain evidence="2">RS5460</strain>
    </source>
</reference>
<organism evidence="1 2">
    <name type="scientific">Pristionchus mayeri</name>
    <dbReference type="NCBI Taxonomy" id="1317129"/>
    <lineage>
        <taxon>Eukaryota</taxon>
        <taxon>Metazoa</taxon>
        <taxon>Ecdysozoa</taxon>
        <taxon>Nematoda</taxon>
        <taxon>Chromadorea</taxon>
        <taxon>Rhabditida</taxon>
        <taxon>Rhabditina</taxon>
        <taxon>Diplogasteromorpha</taxon>
        <taxon>Diplogasteroidea</taxon>
        <taxon>Neodiplogasteridae</taxon>
        <taxon>Pristionchus</taxon>
    </lineage>
</organism>
<gene>
    <name evidence="1" type="ORF">PMAYCL1PPCAC_21177</name>
</gene>